<feature type="compositionally biased region" description="Polar residues" evidence="3">
    <location>
        <begin position="75"/>
        <end position="90"/>
    </location>
</feature>
<dbReference type="InterPro" id="IPR050216">
    <property type="entry name" value="LRR_domain-containing"/>
</dbReference>
<evidence type="ECO:0000256" key="3">
    <source>
        <dbReference type="SAM" id="MobiDB-lite"/>
    </source>
</evidence>
<name>A0A507QV50_MONPU</name>
<sequence length="1010" mass="111290">MDRQPKTPGRAPSNIPRLSSRLPVPTTSRSVKPSPSRERLRADPGLDLTRLRRPSEETEFKKPPLPKIPPLPKPQNNGKDASHLRTSVGTTIVEGPPSFETTHDEHGMETRGRARVTRPSLSERTIETLSQIPPSPGSLKKRDGFFYSVSPIRSPSRASSGMSHSRSPSRPPSAQQNGTDLLPQPPTTMRLPSRSRMSTGPSLTLNHTSTDRRSITSAKSPSRLKKPTPRTSSGPGALSSNTATPPRRSETLSPIKPVYNGSKNTSSKAPEACPASSKAFKRPSEPVMDSSQHTIFVKKTRARSSISSTTNSPSSSSVSKPSSVSSDNTALERQDESEMRKASKSSTALRETIAKAKAARKASKGGAAQAGFVDPWESIEIHDPFSQRPKEDQTKVLLRKRVETARTSGHLNISALALKELPNEVMTMYDFDPNSTAGWYESVDLVKLIAADNELTELTDTAFPDVDPYALDPDADERGNQFGGLEVLDLHRNSLQSLPIGFRRLQRLHTLNLSNNKLRMDDIHVVMEIETLTDLKLANNALQGSFTSAISQLSDLETLDLHGNSLTDLPETLVGLTSLKVLNVGENQLETLPFENLSKLSLRELSAPKNKLKGTLIPTTVHQLQNLQTLDVSNNSLEMLSEDEKLDFPSLQTLSIAYNRITSLPDVSSWQALLTLSAEDNNITDFPRGFVDLKRLRNVDLSGNGISRLDERIGLMDSLTVFRIANNPIRERKFLNMGTEDLKNDLRNRCQPEVLETDDEEGSVATQFTLAPETQAEETSWQVKSGGVLDRSHTDMSEFNVDNLEPIISQDIRCLYLHHNELHSFPTPALSMIADGLTDLDLSNNPLNDDTPLAISLTLPNLRTLNLASASLKSLEPLFMNLSAPSLTFLDVSYNRLTGPLPFMRQKYPKLLTFLAADNQISSLEFEAVQGLQVLDVSNNNINSLPPKIGLLRAEGSSKNWGGGSALKRFEVAGNTFRVPRWQIVAKGTDAVLEWLKNRIPEDELLQWES</sequence>
<dbReference type="InterPro" id="IPR032675">
    <property type="entry name" value="LRR_dom_sf"/>
</dbReference>
<feature type="region of interest" description="Disordered" evidence="3">
    <location>
        <begin position="1"/>
        <end position="349"/>
    </location>
</feature>
<feature type="compositionally biased region" description="Polar residues" evidence="3">
    <location>
        <begin position="195"/>
        <end position="208"/>
    </location>
</feature>
<dbReference type="SMART" id="SM00365">
    <property type="entry name" value="LRR_SD22"/>
    <property type="match status" value="7"/>
</dbReference>
<dbReference type="Pfam" id="PF00560">
    <property type="entry name" value="LRR_1"/>
    <property type="match status" value="1"/>
</dbReference>
<dbReference type="InterPro" id="IPR001611">
    <property type="entry name" value="Leu-rich_rpt"/>
</dbReference>
<reference evidence="4 5" key="1">
    <citation type="submission" date="2019-06" db="EMBL/GenBank/DDBJ databases">
        <title>Wine fermentation using esterase from Monascus purpureus.</title>
        <authorList>
            <person name="Geng C."/>
            <person name="Zhang Y."/>
        </authorList>
    </citation>
    <scope>NUCLEOTIDE SEQUENCE [LARGE SCALE GENOMIC DNA]</scope>
    <source>
        <strain evidence="4">HQ1</strain>
    </source>
</reference>
<dbReference type="EMBL" id="VIFY01000094">
    <property type="protein sequence ID" value="TQB70824.1"/>
    <property type="molecule type" value="Genomic_DNA"/>
</dbReference>
<protein>
    <recommendedName>
        <fullName evidence="6">Leucine-rich repeat-containing protein 40</fullName>
    </recommendedName>
</protein>
<accession>A0A507QV50</accession>
<dbReference type="Pfam" id="PF13855">
    <property type="entry name" value="LRR_8"/>
    <property type="match status" value="2"/>
</dbReference>
<dbReference type="PANTHER" id="PTHR48051">
    <property type="match status" value="1"/>
</dbReference>
<gene>
    <name evidence="4" type="ORF">MPDQ_008049</name>
</gene>
<feature type="compositionally biased region" description="Basic and acidic residues" evidence="3">
    <location>
        <begin position="330"/>
        <end position="341"/>
    </location>
</feature>
<feature type="compositionally biased region" description="Basic and acidic residues" evidence="3">
    <location>
        <begin position="35"/>
        <end position="62"/>
    </location>
</feature>
<dbReference type="PANTHER" id="PTHR48051:SF1">
    <property type="entry name" value="RAS SUPPRESSOR PROTEIN 1"/>
    <property type="match status" value="1"/>
</dbReference>
<feature type="compositionally biased region" description="Pro residues" evidence="3">
    <location>
        <begin position="63"/>
        <end position="73"/>
    </location>
</feature>
<evidence type="ECO:0000313" key="4">
    <source>
        <dbReference type="EMBL" id="TQB70824.1"/>
    </source>
</evidence>
<keyword evidence="5" id="KW-1185">Reference proteome</keyword>
<keyword evidence="1" id="KW-0433">Leucine-rich repeat</keyword>
<dbReference type="Gene3D" id="3.80.10.10">
    <property type="entry name" value="Ribonuclease Inhibitor"/>
    <property type="match status" value="3"/>
</dbReference>
<dbReference type="Proteomes" id="UP000319663">
    <property type="component" value="Unassembled WGS sequence"/>
</dbReference>
<dbReference type="GO" id="GO:0005737">
    <property type="term" value="C:cytoplasm"/>
    <property type="evidence" value="ECO:0007669"/>
    <property type="project" value="TreeGrafter"/>
</dbReference>
<evidence type="ECO:0000313" key="5">
    <source>
        <dbReference type="Proteomes" id="UP000319663"/>
    </source>
</evidence>
<dbReference type="OrthoDB" id="676979at2759"/>
<evidence type="ECO:0000256" key="1">
    <source>
        <dbReference type="ARBA" id="ARBA00022614"/>
    </source>
</evidence>
<dbReference type="SUPFAM" id="SSF52058">
    <property type="entry name" value="L domain-like"/>
    <property type="match status" value="2"/>
</dbReference>
<feature type="compositionally biased region" description="Polar residues" evidence="3">
    <location>
        <begin position="119"/>
        <end position="132"/>
    </location>
</feature>
<feature type="compositionally biased region" description="Polar residues" evidence="3">
    <location>
        <begin position="229"/>
        <end position="244"/>
    </location>
</feature>
<keyword evidence="2" id="KW-0677">Repeat</keyword>
<feature type="compositionally biased region" description="Low complexity" evidence="3">
    <location>
        <begin position="304"/>
        <end position="326"/>
    </location>
</feature>
<feature type="compositionally biased region" description="Basic and acidic residues" evidence="3">
    <location>
        <begin position="101"/>
        <end position="112"/>
    </location>
</feature>
<dbReference type="AlphaFoldDB" id="A0A507QV50"/>
<dbReference type="SMART" id="SM00364">
    <property type="entry name" value="LRR_BAC"/>
    <property type="match status" value="8"/>
</dbReference>
<proteinExistence type="predicted"/>
<evidence type="ECO:0000256" key="2">
    <source>
        <dbReference type="ARBA" id="ARBA00022737"/>
    </source>
</evidence>
<dbReference type="STRING" id="5098.A0A507QV50"/>
<feature type="compositionally biased region" description="Low complexity" evidence="3">
    <location>
        <begin position="153"/>
        <end position="168"/>
    </location>
</feature>
<evidence type="ECO:0008006" key="6">
    <source>
        <dbReference type="Google" id="ProtNLM"/>
    </source>
</evidence>
<dbReference type="InterPro" id="IPR003591">
    <property type="entry name" value="Leu-rich_rpt_typical-subtyp"/>
</dbReference>
<organism evidence="4 5">
    <name type="scientific">Monascus purpureus</name>
    <name type="common">Red mold</name>
    <name type="synonym">Monascus anka</name>
    <dbReference type="NCBI Taxonomy" id="5098"/>
    <lineage>
        <taxon>Eukaryota</taxon>
        <taxon>Fungi</taxon>
        <taxon>Dikarya</taxon>
        <taxon>Ascomycota</taxon>
        <taxon>Pezizomycotina</taxon>
        <taxon>Eurotiomycetes</taxon>
        <taxon>Eurotiomycetidae</taxon>
        <taxon>Eurotiales</taxon>
        <taxon>Aspergillaceae</taxon>
        <taxon>Monascus</taxon>
    </lineage>
</organism>
<dbReference type="SMART" id="SM00369">
    <property type="entry name" value="LRR_TYP"/>
    <property type="match status" value="8"/>
</dbReference>
<comment type="caution">
    <text evidence="4">The sequence shown here is derived from an EMBL/GenBank/DDBJ whole genome shotgun (WGS) entry which is preliminary data.</text>
</comment>
<dbReference type="PROSITE" id="PS51450">
    <property type="entry name" value="LRR"/>
    <property type="match status" value="4"/>
</dbReference>